<evidence type="ECO:0000313" key="1">
    <source>
        <dbReference type="EMBL" id="AYV75312.1"/>
    </source>
</evidence>
<protein>
    <submittedName>
        <fullName evidence="1">Uncharacterized protein</fullName>
    </submittedName>
</protein>
<gene>
    <name evidence="1" type="ORF">Terrestrivirus1_186</name>
</gene>
<name>A0A3G4ZKF0_9VIRU</name>
<dbReference type="EMBL" id="MK071979">
    <property type="protein sequence ID" value="AYV75312.1"/>
    <property type="molecule type" value="Genomic_DNA"/>
</dbReference>
<proteinExistence type="predicted"/>
<organism evidence="1">
    <name type="scientific">Terrestrivirus sp</name>
    <dbReference type="NCBI Taxonomy" id="2487775"/>
    <lineage>
        <taxon>Viruses</taxon>
        <taxon>Varidnaviria</taxon>
        <taxon>Bamfordvirae</taxon>
        <taxon>Nucleocytoviricota</taxon>
        <taxon>Megaviricetes</taxon>
        <taxon>Imitervirales</taxon>
        <taxon>Mimiviridae</taxon>
        <taxon>Klosneuvirinae</taxon>
    </lineage>
</organism>
<reference evidence="1" key="1">
    <citation type="submission" date="2018-10" db="EMBL/GenBank/DDBJ databases">
        <title>Hidden diversity of soil giant viruses.</title>
        <authorList>
            <person name="Schulz F."/>
            <person name="Alteio L."/>
            <person name="Goudeau D."/>
            <person name="Ryan E.M."/>
            <person name="Malmstrom R.R."/>
            <person name="Blanchard J."/>
            <person name="Woyke T."/>
        </authorList>
    </citation>
    <scope>NUCLEOTIDE SEQUENCE</scope>
    <source>
        <strain evidence="1">TEV1</strain>
    </source>
</reference>
<sequence>MQYDIYNISKNTEDISRNVTQITKNLGDIEQKIVAGNDNNGQYLKEILGQQKQTNEYLKQLNDYNKCDSCDNGYKYIVCNKCSGKGYNSINKPCSTCGKFSSTSTYKTGHVDHKPGVRYTITNTNTIDCSCNYDKGWIDSTKKSIASKLKKELYDIKIESNYCDKYKRDFWYRCIIMNPSFDYFGNITSYSRVCLASVDTGFWNTQKLEATNKFDYFMSLFFDCWHFEYSEVCHQITLTNMKTKQTKVVTKNCNHSSQKYSVTEYCGNHKTGDERKYCSCYIPGKHSYGLAPVTCDKCNGTGKKK</sequence>
<accession>A0A3G4ZKF0</accession>